<organism evidence="1 2">
    <name type="scientific">Yinghuangia soli</name>
    <dbReference type="NCBI Taxonomy" id="2908204"/>
    <lineage>
        <taxon>Bacteria</taxon>
        <taxon>Bacillati</taxon>
        <taxon>Actinomycetota</taxon>
        <taxon>Actinomycetes</taxon>
        <taxon>Kitasatosporales</taxon>
        <taxon>Streptomycetaceae</taxon>
        <taxon>Yinghuangia</taxon>
    </lineage>
</organism>
<evidence type="ECO:0000313" key="1">
    <source>
        <dbReference type="EMBL" id="MCF2527367.1"/>
    </source>
</evidence>
<accession>A0AA41PZM0</accession>
<evidence type="ECO:0000313" key="2">
    <source>
        <dbReference type="Proteomes" id="UP001165378"/>
    </source>
</evidence>
<dbReference type="AlphaFoldDB" id="A0AA41PZM0"/>
<gene>
    <name evidence="1" type="ORF">LZ495_09105</name>
</gene>
<protein>
    <submittedName>
        <fullName evidence="1">Uncharacterized protein</fullName>
    </submittedName>
</protein>
<name>A0AA41PZM0_9ACTN</name>
<keyword evidence="2" id="KW-1185">Reference proteome</keyword>
<dbReference type="RefSeq" id="WP_235051526.1">
    <property type="nucleotide sequence ID" value="NZ_JAKFHA010000004.1"/>
</dbReference>
<reference evidence="1" key="1">
    <citation type="submission" date="2022-01" db="EMBL/GenBank/DDBJ databases">
        <title>Genome-Based Taxonomic Classification of the Phylum Actinobacteria.</title>
        <authorList>
            <person name="Gao Y."/>
        </authorList>
    </citation>
    <scope>NUCLEOTIDE SEQUENCE</scope>
    <source>
        <strain evidence="1">KLBMP 8922</strain>
    </source>
</reference>
<comment type="caution">
    <text evidence="1">The sequence shown here is derived from an EMBL/GenBank/DDBJ whole genome shotgun (WGS) entry which is preliminary data.</text>
</comment>
<sequence length="108" mass="12093">MQSFPMNPDSLAGPVVLVDDGGGRWSLHRKRLDLRVVRRLAKDRDAVVIWGDMGGISPRALSEAERGEVWAQLKDAYAGPGGKPDGRYLGHEFRSDDGWRMLYVEDHC</sequence>
<dbReference type="EMBL" id="JAKFHA010000004">
    <property type="protein sequence ID" value="MCF2527367.1"/>
    <property type="molecule type" value="Genomic_DNA"/>
</dbReference>
<proteinExistence type="predicted"/>
<dbReference type="Proteomes" id="UP001165378">
    <property type="component" value="Unassembled WGS sequence"/>
</dbReference>